<dbReference type="Gene3D" id="2.60.40.10">
    <property type="entry name" value="Immunoglobulins"/>
    <property type="match status" value="2"/>
</dbReference>
<dbReference type="KEGG" id="clec:106667725"/>
<feature type="domain" description="Ig-like" evidence="2">
    <location>
        <begin position="10"/>
        <end position="117"/>
    </location>
</feature>
<evidence type="ECO:0000313" key="4">
    <source>
        <dbReference type="Proteomes" id="UP000494040"/>
    </source>
</evidence>
<feature type="compositionally biased region" description="Basic and acidic residues" evidence="1">
    <location>
        <begin position="227"/>
        <end position="247"/>
    </location>
</feature>
<dbReference type="OMA" id="PAAMLSW"/>
<sequence length="291" mass="32741">MKTFYLNYVPGDVSGLRLIEVRIEEHTVRGNTTTLECRYDLQGESLYSVKWYKDGHEFYRFVPRDQPPAQLFPLPGVHVNLNGSNDWKVALKRLDLSSSGRYRCEVSAEAPSFQTVSGHGDMITVAMPEEGPRISGGKPRYQIGDTVSVKCTSGLSKPATQLMWFINGEPANSTFVHGPNVSYIGREGLVETTLDLMFPVERRHFRRGDLKLKCLASIATVYWHSNEESVEGDRPQRPPVLEVKDNQPHSSRADMVQVLLGWPKAGNTLTRCNATRRHPMLPDANPKSKFP</sequence>
<protein>
    <recommendedName>
        <fullName evidence="2">Ig-like domain-containing protein</fullName>
    </recommendedName>
</protein>
<dbReference type="RefSeq" id="XP_024086439.1">
    <property type="nucleotide sequence ID" value="XM_024230671.1"/>
</dbReference>
<evidence type="ECO:0000313" key="3">
    <source>
        <dbReference type="EnsemblMetazoa" id="XP_024086439.1"/>
    </source>
</evidence>
<dbReference type="PANTHER" id="PTHR21261">
    <property type="entry name" value="BEAT PROTEIN"/>
    <property type="match status" value="1"/>
</dbReference>
<dbReference type="GeneID" id="106667725"/>
<evidence type="ECO:0000259" key="2">
    <source>
        <dbReference type="PROSITE" id="PS50835"/>
    </source>
</evidence>
<dbReference type="Proteomes" id="UP000494040">
    <property type="component" value="Unassembled WGS sequence"/>
</dbReference>
<dbReference type="SUPFAM" id="SSF48726">
    <property type="entry name" value="Immunoglobulin"/>
    <property type="match status" value="1"/>
</dbReference>
<keyword evidence="4" id="KW-1185">Reference proteome</keyword>
<dbReference type="PROSITE" id="PS50835">
    <property type="entry name" value="IG_LIKE"/>
    <property type="match status" value="1"/>
</dbReference>
<dbReference type="InterPro" id="IPR013783">
    <property type="entry name" value="Ig-like_fold"/>
</dbReference>
<dbReference type="InterPro" id="IPR007110">
    <property type="entry name" value="Ig-like_dom"/>
</dbReference>
<organism evidence="3 4">
    <name type="scientific">Cimex lectularius</name>
    <name type="common">Bed bug</name>
    <name type="synonym">Acanthia lectularia</name>
    <dbReference type="NCBI Taxonomy" id="79782"/>
    <lineage>
        <taxon>Eukaryota</taxon>
        <taxon>Metazoa</taxon>
        <taxon>Ecdysozoa</taxon>
        <taxon>Arthropoda</taxon>
        <taxon>Hexapoda</taxon>
        <taxon>Insecta</taxon>
        <taxon>Pterygota</taxon>
        <taxon>Neoptera</taxon>
        <taxon>Paraneoptera</taxon>
        <taxon>Hemiptera</taxon>
        <taxon>Heteroptera</taxon>
        <taxon>Panheteroptera</taxon>
        <taxon>Cimicomorpha</taxon>
        <taxon>Cimicidae</taxon>
        <taxon>Cimex</taxon>
    </lineage>
</organism>
<dbReference type="OrthoDB" id="10015491at2759"/>
<proteinExistence type="predicted"/>
<accession>A0A8I6TLD1</accession>
<dbReference type="FunFam" id="2.60.40.10:FF:000437">
    <property type="entry name" value="Beat-IIIc, isoform A"/>
    <property type="match status" value="1"/>
</dbReference>
<dbReference type="AlphaFoldDB" id="A0A8I6TLD1"/>
<reference evidence="3" key="1">
    <citation type="submission" date="2022-01" db="UniProtKB">
        <authorList>
            <consortium name="EnsemblMetazoa"/>
        </authorList>
    </citation>
    <scope>IDENTIFICATION</scope>
</reference>
<dbReference type="PANTHER" id="PTHR21261:SF15">
    <property type="entry name" value="BEATEN PATH IIIA, ISOFORM D-RELATED"/>
    <property type="match status" value="1"/>
</dbReference>
<evidence type="ECO:0000256" key="1">
    <source>
        <dbReference type="SAM" id="MobiDB-lite"/>
    </source>
</evidence>
<dbReference type="InterPro" id="IPR036179">
    <property type="entry name" value="Ig-like_dom_sf"/>
</dbReference>
<dbReference type="EnsemblMetazoa" id="XM_024230671.1">
    <property type="protein sequence ID" value="XP_024086439.1"/>
    <property type="gene ID" value="LOC106667725"/>
</dbReference>
<feature type="region of interest" description="Disordered" evidence="1">
    <location>
        <begin position="227"/>
        <end position="250"/>
    </location>
</feature>
<name>A0A8I6TLD1_CIMLE</name>